<dbReference type="EMBL" id="JAUHJS010000005">
    <property type="protein sequence ID" value="MDN4166054.1"/>
    <property type="molecule type" value="Genomic_DNA"/>
</dbReference>
<dbReference type="RefSeq" id="WP_320004588.1">
    <property type="nucleotide sequence ID" value="NZ_JAUHJS010000005.1"/>
</dbReference>
<dbReference type="SUPFAM" id="SSF53335">
    <property type="entry name" value="S-adenosyl-L-methionine-dependent methyltransferases"/>
    <property type="match status" value="1"/>
</dbReference>
<keyword evidence="5" id="KW-1185">Reference proteome</keyword>
<protein>
    <submittedName>
        <fullName evidence="4">Class I SAM-dependent methyltransferase</fullName>
        <ecNumber evidence="4">2.1.-.-</ecNumber>
    </submittedName>
</protein>
<keyword evidence="1 4" id="KW-0489">Methyltransferase</keyword>
<keyword evidence="2 4" id="KW-0808">Transferase</keyword>
<evidence type="ECO:0000259" key="3">
    <source>
        <dbReference type="Pfam" id="PF13649"/>
    </source>
</evidence>
<dbReference type="Pfam" id="PF13649">
    <property type="entry name" value="Methyltransf_25"/>
    <property type="match status" value="1"/>
</dbReference>
<dbReference type="InterPro" id="IPR029063">
    <property type="entry name" value="SAM-dependent_MTases_sf"/>
</dbReference>
<feature type="domain" description="Methyltransferase" evidence="3">
    <location>
        <begin position="46"/>
        <end position="138"/>
    </location>
</feature>
<dbReference type="InterPro" id="IPR041698">
    <property type="entry name" value="Methyltransf_25"/>
</dbReference>
<gene>
    <name evidence="4" type="ORF">QWY31_11110</name>
</gene>
<dbReference type="PANTHER" id="PTHR43861">
    <property type="entry name" value="TRANS-ACONITATE 2-METHYLTRANSFERASE-RELATED"/>
    <property type="match status" value="1"/>
</dbReference>
<proteinExistence type="predicted"/>
<evidence type="ECO:0000313" key="5">
    <source>
        <dbReference type="Proteomes" id="UP001168552"/>
    </source>
</evidence>
<dbReference type="PANTHER" id="PTHR43861:SF1">
    <property type="entry name" value="TRANS-ACONITATE 2-METHYLTRANSFERASE"/>
    <property type="match status" value="1"/>
</dbReference>
<dbReference type="Gene3D" id="2.20.25.110">
    <property type="entry name" value="S-adenosyl-L-methionine-dependent methyltransferases"/>
    <property type="match status" value="1"/>
</dbReference>
<accession>A0ABT8F6Q6</accession>
<evidence type="ECO:0000256" key="2">
    <source>
        <dbReference type="ARBA" id="ARBA00022679"/>
    </source>
</evidence>
<sequence length="249" mass="29345">MSTEWFGQWFNSPYYHILYQHRDEKEAQHFIDTLQAALLFQPGDRVMDLACGKGRHSIYLHSKGMEVWGLDLSEQNIAYAQRFASEGLHFVQHDMREVYQKETFQCIFNLFTSFGYFDDEADNLAAIKAMYQSLKPGGCALIDFLNPHVVINRLVPEEVKLLDGIEFHIQRSFENGFIRKRIWLEDQGTQHQFEERVRAISYEDFLHYFEQAGFTLSQVWGDYQLNAFQKESSERMIFLIKKSEQAPSR</sequence>
<evidence type="ECO:0000313" key="4">
    <source>
        <dbReference type="EMBL" id="MDN4166054.1"/>
    </source>
</evidence>
<dbReference type="CDD" id="cd02440">
    <property type="entry name" value="AdoMet_MTases"/>
    <property type="match status" value="1"/>
</dbReference>
<name>A0ABT8F6Q6_9BACT</name>
<reference evidence="4" key="1">
    <citation type="submission" date="2023-06" db="EMBL/GenBank/DDBJ databases">
        <title>Cytophagales bacterium Strain LB-30, isolated from soil.</title>
        <authorList>
            <person name="Liu B."/>
        </authorList>
    </citation>
    <scope>NUCLEOTIDE SEQUENCE</scope>
    <source>
        <strain evidence="4">LB-30</strain>
    </source>
</reference>
<dbReference type="GO" id="GO:0008168">
    <property type="term" value="F:methyltransferase activity"/>
    <property type="evidence" value="ECO:0007669"/>
    <property type="project" value="UniProtKB-KW"/>
</dbReference>
<comment type="caution">
    <text evidence="4">The sequence shown here is derived from an EMBL/GenBank/DDBJ whole genome shotgun (WGS) entry which is preliminary data.</text>
</comment>
<evidence type="ECO:0000256" key="1">
    <source>
        <dbReference type="ARBA" id="ARBA00022603"/>
    </source>
</evidence>
<dbReference type="Gene3D" id="3.40.50.150">
    <property type="entry name" value="Vaccinia Virus protein VP39"/>
    <property type="match status" value="1"/>
</dbReference>
<dbReference type="EC" id="2.1.-.-" evidence="4"/>
<organism evidence="4 5">
    <name type="scientific">Shiella aurantiaca</name>
    <dbReference type="NCBI Taxonomy" id="3058365"/>
    <lineage>
        <taxon>Bacteria</taxon>
        <taxon>Pseudomonadati</taxon>
        <taxon>Bacteroidota</taxon>
        <taxon>Cytophagia</taxon>
        <taxon>Cytophagales</taxon>
        <taxon>Shiellaceae</taxon>
        <taxon>Shiella</taxon>
    </lineage>
</organism>
<dbReference type="Proteomes" id="UP001168552">
    <property type="component" value="Unassembled WGS sequence"/>
</dbReference>
<dbReference type="GO" id="GO:0032259">
    <property type="term" value="P:methylation"/>
    <property type="evidence" value="ECO:0007669"/>
    <property type="project" value="UniProtKB-KW"/>
</dbReference>